<organism evidence="1 2">
    <name type="scientific">Paradevosia tibetensis</name>
    <dbReference type="NCBI Taxonomy" id="1447062"/>
    <lineage>
        <taxon>Bacteria</taxon>
        <taxon>Pseudomonadati</taxon>
        <taxon>Pseudomonadota</taxon>
        <taxon>Alphaproteobacteria</taxon>
        <taxon>Hyphomicrobiales</taxon>
        <taxon>Devosiaceae</taxon>
        <taxon>Paradevosia</taxon>
    </lineage>
</organism>
<keyword evidence="2" id="KW-1185">Reference proteome</keyword>
<dbReference type="EMBL" id="CP041690">
    <property type="protein sequence ID" value="QEE21267.1"/>
    <property type="molecule type" value="Genomic_DNA"/>
</dbReference>
<dbReference type="AlphaFoldDB" id="A0A5B9DPW2"/>
<evidence type="ECO:0000313" key="1">
    <source>
        <dbReference type="EMBL" id="QEE21267.1"/>
    </source>
</evidence>
<name>A0A5B9DPW2_9HYPH</name>
<dbReference type="InterPro" id="IPR001492">
    <property type="entry name" value="Flagellin"/>
</dbReference>
<accession>A0A5B9DPW2</accession>
<protein>
    <submittedName>
        <fullName evidence="1">Uncharacterized protein</fullName>
    </submittedName>
</protein>
<reference evidence="1 2" key="1">
    <citation type="journal article" date="2015" name="Int. J. Syst. Evol. Microbiol.">
        <title>Youhaiella tibetensis gen. nov., sp. nov., isolated from subsurface sediment.</title>
        <authorList>
            <person name="Wang Y.X."/>
            <person name="Huang F.Q."/>
            <person name="Nogi Y."/>
            <person name="Pang S.J."/>
            <person name="Wang P.K."/>
            <person name="Lv J."/>
        </authorList>
    </citation>
    <scope>NUCLEOTIDE SEQUENCE [LARGE SCALE GENOMIC DNA]</scope>
    <source>
        <strain evidence="2">fig4</strain>
    </source>
</reference>
<dbReference type="Proteomes" id="UP000321062">
    <property type="component" value="Chromosome"/>
</dbReference>
<proteinExistence type="predicted"/>
<dbReference type="RefSeq" id="WP_147656451.1">
    <property type="nucleotide sequence ID" value="NZ_BMFM01000001.1"/>
</dbReference>
<evidence type="ECO:0000313" key="2">
    <source>
        <dbReference type="Proteomes" id="UP000321062"/>
    </source>
</evidence>
<dbReference type="OrthoDB" id="7312911at2"/>
<gene>
    <name evidence="1" type="ORF">FNA67_14225</name>
</gene>
<sequence length="657" mass="69356">MLVNKSMFPVQAGYNVISKMNDQLGKLQTQLGTQQKASSLAEMIGGDRANSLSLRARLTKLTAYADNMTTVNMRLNFLDQAFTSLSKIKSEARTAATPGSYGENNLVMVNLQKTSQDRLSLVIDTLNAQYGGRYLMGGNVTDSAPVKSYNVIMNGQGGSAGLQTVVNERKQADLGRALTLGDLGLPKVDIVSGPVRDGDGKPVTDATGNPVTAQNTVMLKGDGMEQLGYKLNSFTSSTTDVWAVAPDPNGNPTQIGVSFNQFPLSPSPGDTVTLNFTKPDGTDGSITLTATNTAPAGPGQFVYDPFDENVTAQNFQAALQTELSGLEGPQLGRLDVTQAALPATNTTTITQNNTVFGYQLSSVSTDSSKINVAQNAGPPATMDVKFAANPKAGESVSFELKLPDGTTTTMKMTAVLGAPGPGEFQIGADAAETSANFTMGVQATLGDLSKTTLSAASTYQASNDFFSADGHPMRVDTAGPPPVALEDAVALRDGSADTVIWYTGQQSGNARLSATAQIDDTTKVGYGVRANEDGLLQMVRTLASMSIESYPTDDVTSKGRFDAMVERQMSNLSSDTAAMDGSVEGISLELGVVKNSIGNTTERNTAYAYQLETMLTDVENVNMEQTAMELLALKTRLEASYQTTASVAQLSLVNYLR</sequence>
<dbReference type="GO" id="GO:0005198">
    <property type="term" value="F:structural molecule activity"/>
    <property type="evidence" value="ECO:0007669"/>
    <property type="project" value="InterPro"/>
</dbReference>
<dbReference type="GO" id="GO:0009288">
    <property type="term" value="C:bacterial-type flagellum"/>
    <property type="evidence" value="ECO:0007669"/>
    <property type="project" value="InterPro"/>
</dbReference>
<dbReference type="PANTHER" id="PTHR42792:SF1">
    <property type="entry name" value="FLAGELLAR HOOK-ASSOCIATED PROTEIN 3"/>
    <property type="match status" value="1"/>
</dbReference>
<dbReference type="KEGG" id="yti:FNA67_14225"/>
<dbReference type="SUPFAM" id="SSF64518">
    <property type="entry name" value="Phase 1 flagellin"/>
    <property type="match status" value="2"/>
</dbReference>
<dbReference type="Gene3D" id="1.20.1330.10">
    <property type="entry name" value="f41 fragment of flagellin, N-terminal domain"/>
    <property type="match status" value="1"/>
</dbReference>
<dbReference type="PANTHER" id="PTHR42792">
    <property type="entry name" value="FLAGELLIN"/>
    <property type="match status" value="1"/>
</dbReference>